<evidence type="ECO:0000313" key="3">
    <source>
        <dbReference type="Proteomes" id="UP000315648"/>
    </source>
</evidence>
<dbReference type="InterPro" id="IPR052912">
    <property type="entry name" value="UPF0111_domain"/>
</dbReference>
<dbReference type="InterPro" id="IPR038078">
    <property type="entry name" value="PhoU-like_sf"/>
</dbReference>
<comment type="caution">
    <text evidence="2">The sequence shown here is derived from an EMBL/GenBank/DDBJ whole genome shotgun (WGS) entry which is preliminary data.</text>
</comment>
<evidence type="ECO:0000313" key="2">
    <source>
        <dbReference type="EMBL" id="TSJ78867.1"/>
    </source>
</evidence>
<dbReference type="EMBL" id="VMBG01000001">
    <property type="protein sequence ID" value="TSJ78867.1"/>
    <property type="molecule type" value="Genomic_DNA"/>
</dbReference>
<dbReference type="PANTHER" id="PTHR37298:SF1">
    <property type="entry name" value="UPF0111 PROTEIN YKAA"/>
    <property type="match status" value="1"/>
</dbReference>
<proteinExistence type="inferred from homology"/>
<gene>
    <name evidence="2" type="ORF">FPL22_06070</name>
</gene>
<dbReference type="AlphaFoldDB" id="A0A556QQE4"/>
<dbReference type="Proteomes" id="UP000315648">
    <property type="component" value="Unassembled WGS sequence"/>
</dbReference>
<dbReference type="OrthoDB" id="9797568at2"/>
<organism evidence="2 3">
    <name type="scientific">Rariglobus hedericola</name>
    <dbReference type="NCBI Taxonomy" id="2597822"/>
    <lineage>
        <taxon>Bacteria</taxon>
        <taxon>Pseudomonadati</taxon>
        <taxon>Verrucomicrobiota</taxon>
        <taxon>Opitutia</taxon>
        <taxon>Opitutales</taxon>
        <taxon>Opitutaceae</taxon>
        <taxon>Rariglobus</taxon>
    </lineage>
</organism>
<keyword evidence="3" id="KW-1185">Reference proteome</keyword>
<protein>
    <submittedName>
        <fullName evidence="2">DUF47 family protein</fullName>
    </submittedName>
</protein>
<comment type="similarity">
    <text evidence="1">Belongs to the UPF0111 family.</text>
</comment>
<dbReference type="Pfam" id="PF01865">
    <property type="entry name" value="PhoU_div"/>
    <property type="match status" value="1"/>
</dbReference>
<name>A0A556QQE4_9BACT</name>
<dbReference type="PANTHER" id="PTHR37298">
    <property type="entry name" value="UPF0111 PROTEIN YKAA"/>
    <property type="match status" value="1"/>
</dbReference>
<dbReference type="Gene3D" id="1.20.58.220">
    <property type="entry name" value="Phosphate transport system protein phou homolog 2, domain 2"/>
    <property type="match status" value="1"/>
</dbReference>
<dbReference type="RefSeq" id="WP_144229208.1">
    <property type="nucleotide sequence ID" value="NZ_CBCRVV010000023.1"/>
</dbReference>
<dbReference type="InterPro" id="IPR018445">
    <property type="entry name" value="Put_Phosphate_transp_reg"/>
</dbReference>
<accession>A0A556QQE4</accession>
<sequence length="212" mass="24216">MLSLKKLFGKDEKFYDLLEASAEEALTSTKLLASYLQRSQAFTSANDLDEFIQSRRKDKRITQQITEELCKTFVTPIEREDIESLSLALYRIPKIVEKLVERLSIYPGRVPTEGFQRQAALLCQAGEAVAFMVKQLRRGAKLENVQEANERLQFAEGEADKVMLGLIKDLYNGPYDAKETMILQDLFEMMEKAVDRCRDAGAVVFQIVLKYS</sequence>
<reference evidence="2 3" key="1">
    <citation type="submission" date="2019-07" db="EMBL/GenBank/DDBJ databases">
        <title>Description of 53C-WASEF.</title>
        <authorList>
            <person name="Pitt A."/>
            <person name="Hahn M.W."/>
        </authorList>
    </citation>
    <scope>NUCLEOTIDE SEQUENCE [LARGE SCALE GENOMIC DNA]</scope>
    <source>
        <strain evidence="2 3">53C-WASEF</strain>
    </source>
</reference>
<evidence type="ECO:0000256" key="1">
    <source>
        <dbReference type="ARBA" id="ARBA00008591"/>
    </source>
</evidence>